<reference evidence="1 2" key="1">
    <citation type="submission" date="2020-04" db="EMBL/GenBank/DDBJ databases">
        <title>Gordonia sp. nov. TBRC 11910.</title>
        <authorList>
            <person name="Suriyachadkun C."/>
        </authorList>
    </citation>
    <scope>NUCLEOTIDE SEQUENCE [LARGE SCALE GENOMIC DNA]</scope>
    <source>
        <strain evidence="1 2">TBRC 11910</strain>
    </source>
</reference>
<evidence type="ECO:0000313" key="1">
    <source>
        <dbReference type="EMBL" id="NMO01716.1"/>
    </source>
</evidence>
<organism evidence="1 2">
    <name type="scientific">Gordonia asplenii</name>
    <dbReference type="NCBI Taxonomy" id="2725283"/>
    <lineage>
        <taxon>Bacteria</taxon>
        <taxon>Bacillati</taxon>
        <taxon>Actinomycetota</taxon>
        <taxon>Actinomycetes</taxon>
        <taxon>Mycobacteriales</taxon>
        <taxon>Gordoniaceae</taxon>
        <taxon>Gordonia</taxon>
    </lineage>
</organism>
<dbReference type="Proteomes" id="UP000550729">
    <property type="component" value="Unassembled WGS sequence"/>
</dbReference>
<proteinExistence type="predicted"/>
<dbReference type="InterPro" id="IPR007375">
    <property type="entry name" value="SoxG"/>
</dbReference>
<dbReference type="AlphaFoldDB" id="A0A848KSQ8"/>
<accession>A0A848KSQ8</accession>
<name>A0A848KSQ8_9ACTN</name>
<dbReference type="InterPro" id="IPR027266">
    <property type="entry name" value="TrmE/GcvT-like"/>
</dbReference>
<evidence type="ECO:0000313" key="2">
    <source>
        <dbReference type="Proteomes" id="UP000550729"/>
    </source>
</evidence>
<dbReference type="EMBL" id="JABBNB010000009">
    <property type="protein sequence ID" value="NMO01716.1"/>
    <property type="molecule type" value="Genomic_DNA"/>
</dbReference>
<keyword evidence="2" id="KW-1185">Reference proteome</keyword>
<sequence length="196" mass="20768">MADTLQARSPLHNWTPAFASLGGAVSIVEEPFVAMVDIWTDNPGDARISSLLGVTALPTMPNTAVSGDTTTVIWLGPGEWLATSSQRSGLELERQLIEALTIDASEGAFNGAVADVSAQRTTVRLSGPRARDVLAKGCSLDLHPSAFAPGQAAQTMLAQAAIILLPLDVDDYRILVRSTFADYLAEWLLDAAAEYS</sequence>
<dbReference type="Pfam" id="PF04268">
    <property type="entry name" value="SoxG"/>
    <property type="match status" value="1"/>
</dbReference>
<protein>
    <submittedName>
        <fullName evidence="1">Sarcosine oxidase subunit gamma</fullName>
    </submittedName>
</protein>
<dbReference type="SUPFAM" id="SSF103025">
    <property type="entry name" value="Folate-binding domain"/>
    <property type="match status" value="1"/>
</dbReference>
<gene>
    <name evidence="1" type="ORF">HH308_10870</name>
</gene>
<comment type="caution">
    <text evidence="1">The sequence shown here is derived from an EMBL/GenBank/DDBJ whole genome shotgun (WGS) entry which is preliminary data.</text>
</comment>
<dbReference type="RefSeq" id="WP_170194221.1">
    <property type="nucleotide sequence ID" value="NZ_JABBNB010000009.1"/>
</dbReference>
<dbReference type="Gene3D" id="3.30.70.1520">
    <property type="entry name" value="Heterotetrameric sarcosine oxidase"/>
    <property type="match status" value="1"/>
</dbReference>
<dbReference type="Gene3D" id="3.30.1360.120">
    <property type="entry name" value="Probable tRNA modification gtpase trme, domain 1"/>
    <property type="match status" value="1"/>
</dbReference>